<dbReference type="Pfam" id="PF05048">
    <property type="entry name" value="NosD"/>
    <property type="match status" value="1"/>
</dbReference>
<evidence type="ECO:0000313" key="4">
    <source>
        <dbReference type="EMBL" id="OYD15245.1"/>
    </source>
</evidence>
<accession>A0A235BUJ4</accession>
<dbReference type="InterPro" id="IPR007742">
    <property type="entry name" value="NosD_dom"/>
</dbReference>
<dbReference type="SMART" id="SM00710">
    <property type="entry name" value="PbH1"/>
    <property type="match status" value="9"/>
</dbReference>
<dbReference type="InterPro" id="IPR022441">
    <property type="entry name" value="Para_beta_helix_rpt-2"/>
</dbReference>
<comment type="caution">
    <text evidence="4">The sequence shown here is derived from an EMBL/GenBank/DDBJ whole genome shotgun (WGS) entry which is preliminary data.</text>
</comment>
<dbReference type="Gene3D" id="2.160.20.10">
    <property type="entry name" value="Single-stranded right-handed beta-helix, Pectin lyase-like"/>
    <property type="match status" value="2"/>
</dbReference>
<dbReference type="InterPro" id="IPR006626">
    <property type="entry name" value="PbH1"/>
</dbReference>
<reference evidence="4 5" key="1">
    <citation type="submission" date="2017-07" db="EMBL/GenBank/DDBJ databases">
        <title>Recovery of genomes from metagenomes via a dereplication, aggregation, and scoring strategy.</title>
        <authorList>
            <person name="Sieber C.M."/>
            <person name="Probst A.J."/>
            <person name="Sharrar A."/>
            <person name="Thomas B.C."/>
            <person name="Hess M."/>
            <person name="Tringe S.G."/>
            <person name="Banfield J.F."/>
        </authorList>
    </citation>
    <scope>NUCLEOTIDE SEQUENCE [LARGE SCALE GENOMIC DNA]</scope>
    <source>
        <strain evidence="4">JGI_Cruoil_03_44_89</strain>
    </source>
</reference>
<organism evidence="4 5">
    <name type="scientific">candidate division WOR-3 bacterium JGI_Cruoil_03_44_89</name>
    <dbReference type="NCBI Taxonomy" id="1973748"/>
    <lineage>
        <taxon>Bacteria</taxon>
        <taxon>Bacteria division WOR-3</taxon>
    </lineage>
</organism>
<sequence>MDKIMIALFISISSVGLPGKGMKIEVDRDEGIPAVTRGNDREAIPRMINFQGFLTDATGDTALTGTYDMEFAIYNALSGGDVLWGETQSGISVDNGVFNVILGENNAIPDSVFLNYTDLYLELKVSNQTLSPRQKIVSVGRSYKSMFADTSDYAGSSVYADSAGVTGYSFDSYHALYSDTAQYTLGGGSTSWADSAGHADVADSSVVSDNTHSVEGQSLSDLDSRFINAQTPDTLMGSGTTLLRLNNTDGDNVLEVSGTASSMSAAYGVKSTVGNSGPGLTYAVFGHATASSAQAHGVRGYAVNTGTGTSYGGSFSTSSGGTGVHYGVSAMGYASSGSNTYGVYGFGKNTGSGSVYGGYFKADTSGTGLHYGLYVESDSFAIYARTNSPLGGYAGYFDGNVRVASNVTSDEFYRGTVNPDSALMTKKYINDEILSAVRHAPTIVISRSPDSTGDFVCDGANDELEIQTALDSINGVGGGVVYVRRGVYNLNTGVQVRSNCVLTGAGAGTVINGPGAGETIFANGDSMVTIENLKVTGGVVGISFFDVWKSKIKQCWVENGDAAGIKLVGSGGLASSHYNVVAHSICDNYGVGQYCIHICGYENVIDGNNVRNASSAGIYLNGEKMSTIVENVINQSSGNAIKVEGYSINNTLVGNTCKGGIHLSESVKNTLVGNSCYWGGIYLQNSNENTVVGNLCELDQSSPGIHLDLSNRNTVSGNVCTSNPYGMVIGGQDNSVTGNVCSNNINVGIYINGSFNAVNDNRCIGNATNGINLAANATENIVWSNMLRGNGQTNYIDSGINTRDDDAGATGGSGGRCSAGAANFE</sequence>
<feature type="region of interest" description="Disordered" evidence="1">
    <location>
        <begin position="803"/>
        <end position="825"/>
    </location>
</feature>
<feature type="domain" description="Right handed beta helix" evidence="3">
    <location>
        <begin position="516"/>
        <end position="656"/>
    </location>
</feature>
<dbReference type="AlphaFoldDB" id="A0A235BUJ4"/>
<name>A0A235BUJ4_UNCW3</name>
<feature type="domain" description="Periplasmic copper-binding protein NosD beta helix" evidence="2">
    <location>
        <begin position="658"/>
        <end position="799"/>
    </location>
</feature>
<gene>
    <name evidence="4" type="ORF">CH333_06245</name>
</gene>
<dbReference type="InterPro" id="IPR012334">
    <property type="entry name" value="Pectin_lyas_fold"/>
</dbReference>
<dbReference type="SUPFAM" id="SSF51126">
    <property type="entry name" value="Pectin lyase-like"/>
    <property type="match status" value="1"/>
</dbReference>
<dbReference type="InterPro" id="IPR011050">
    <property type="entry name" value="Pectin_lyase_fold/virulence"/>
</dbReference>
<dbReference type="NCBIfam" id="TIGR03804">
    <property type="entry name" value="para_beta_helix"/>
    <property type="match status" value="2"/>
</dbReference>
<evidence type="ECO:0000256" key="1">
    <source>
        <dbReference type="SAM" id="MobiDB-lite"/>
    </source>
</evidence>
<evidence type="ECO:0000313" key="5">
    <source>
        <dbReference type="Proteomes" id="UP000215215"/>
    </source>
</evidence>
<dbReference type="InterPro" id="IPR039448">
    <property type="entry name" value="Beta_helix"/>
</dbReference>
<proteinExistence type="predicted"/>
<dbReference type="Pfam" id="PF13229">
    <property type="entry name" value="Beta_helix"/>
    <property type="match status" value="1"/>
</dbReference>
<dbReference type="EMBL" id="NOZQ01000136">
    <property type="protein sequence ID" value="OYD15245.1"/>
    <property type="molecule type" value="Genomic_DNA"/>
</dbReference>
<protein>
    <submittedName>
        <fullName evidence="4">Uncharacterized protein</fullName>
    </submittedName>
</protein>
<evidence type="ECO:0000259" key="3">
    <source>
        <dbReference type="Pfam" id="PF13229"/>
    </source>
</evidence>
<evidence type="ECO:0000259" key="2">
    <source>
        <dbReference type="Pfam" id="PF05048"/>
    </source>
</evidence>
<dbReference type="Proteomes" id="UP000215215">
    <property type="component" value="Unassembled WGS sequence"/>
</dbReference>